<accession>A0A058ZHI9</accession>
<name>A0A058ZHI9_FONAL</name>
<organism evidence="1">
    <name type="scientific">Fonticula alba</name>
    <name type="common">Slime mold</name>
    <dbReference type="NCBI Taxonomy" id="691883"/>
    <lineage>
        <taxon>Eukaryota</taxon>
        <taxon>Rotosphaerida</taxon>
        <taxon>Fonticulaceae</taxon>
        <taxon>Fonticula</taxon>
    </lineage>
</organism>
<dbReference type="AlphaFoldDB" id="A0A058ZHI9"/>
<reference evidence="1" key="1">
    <citation type="submission" date="2013-04" db="EMBL/GenBank/DDBJ databases">
        <title>The Genome Sequence of Fonticula alba ATCC 38817.</title>
        <authorList>
            <consortium name="The Broad Institute Genomics Platform"/>
            <person name="Russ C."/>
            <person name="Cuomo C."/>
            <person name="Burger G."/>
            <person name="Gray M.W."/>
            <person name="Holland P.W.H."/>
            <person name="King N."/>
            <person name="Lang F.B.F."/>
            <person name="Roger A.J."/>
            <person name="Ruiz-Trillo I."/>
            <person name="Brown M."/>
            <person name="Walker B."/>
            <person name="Young S."/>
            <person name="Zeng Q."/>
            <person name="Gargeya S."/>
            <person name="Fitzgerald M."/>
            <person name="Haas B."/>
            <person name="Abouelleil A."/>
            <person name="Allen A.W."/>
            <person name="Alvarado L."/>
            <person name="Arachchi H.M."/>
            <person name="Berlin A.M."/>
            <person name="Chapman S.B."/>
            <person name="Gainer-Dewar J."/>
            <person name="Goldberg J."/>
            <person name="Griggs A."/>
            <person name="Gujja S."/>
            <person name="Hansen M."/>
            <person name="Howarth C."/>
            <person name="Imamovic A."/>
            <person name="Ireland A."/>
            <person name="Larimer J."/>
            <person name="McCowan C."/>
            <person name="Murphy C."/>
            <person name="Pearson M."/>
            <person name="Poon T.W."/>
            <person name="Priest M."/>
            <person name="Roberts A."/>
            <person name="Saif S."/>
            <person name="Shea T."/>
            <person name="Sisk P."/>
            <person name="Sykes S."/>
            <person name="Wortman J."/>
            <person name="Nusbaum C."/>
            <person name="Birren B."/>
        </authorList>
    </citation>
    <scope>NUCLEOTIDE SEQUENCE [LARGE SCALE GENOMIC DNA]</scope>
    <source>
        <strain evidence="1">ATCC 38817</strain>
    </source>
</reference>
<dbReference type="RefSeq" id="XP_009493127.1">
    <property type="nucleotide sequence ID" value="XM_009494852.1"/>
</dbReference>
<dbReference type="EMBL" id="KB932201">
    <property type="protein sequence ID" value="KCV73426.1"/>
    <property type="molecule type" value="Genomic_DNA"/>
</dbReference>
<keyword evidence="2" id="KW-1185">Reference proteome</keyword>
<gene>
    <name evidence="1" type="ORF">H696_00963</name>
</gene>
<evidence type="ECO:0000313" key="2">
    <source>
        <dbReference type="Proteomes" id="UP000030693"/>
    </source>
</evidence>
<proteinExistence type="predicted"/>
<evidence type="ECO:0000313" key="1">
    <source>
        <dbReference type="EMBL" id="KCV73426.1"/>
    </source>
</evidence>
<protein>
    <submittedName>
        <fullName evidence="1">Uncharacterized protein</fullName>
    </submittedName>
</protein>
<dbReference type="Proteomes" id="UP000030693">
    <property type="component" value="Unassembled WGS sequence"/>
</dbReference>
<sequence>MEESSAVSALGGCSLADQENRSNKYKKNCDTAKAICGSTCTRLVYDMNNCVSSASCITAMSTHMLGCRLADPKSHGANIEVGKGSYNCNSAGSLFNQPAALATGALAVLLALVSSYAL</sequence>
<dbReference type="GeneID" id="20525688"/>